<organism evidence="2 3">
    <name type="scientific">Terriglobus roseus</name>
    <dbReference type="NCBI Taxonomy" id="392734"/>
    <lineage>
        <taxon>Bacteria</taxon>
        <taxon>Pseudomonadati</taxon>
        <taxon>Acidobacteriota</taxon>
        <taxon>Terriglobia</taxon>
        <taxon>Terriglobales</taxon>
        <taxon>Acidobacteriaceae</taxon>
        <taxon>Terriglobus</taxon>
    </lineage>
</organism>
<sequence length="258" mass="27852">MNRKLCTAALLLLAVTGCKQSQSTADTSAATKPAEPTYFKVDTATAGTVTGTIKYEGPKAKPKVIDMSSDPACAKAHKGGKVLDESLLVDKSGDLANAFVYISKGLEGKAFATPTDSIKIDQSGCWFKPRVLGLQTGQTLDIINSDPVTHNIHPMPHDNREWNHSQGPGDPPMHRKFTKAEVMIPVKCNIHDWMHAFIGVVDHPYFAVTGDDGTFKLPNLPPGTYTVTAWHENMDPIETSVTIAPSGKAEANLTFHAK</sequence>
<dbReference type="GO" id="GO:0030246">
    <property type="term" value="F:carbohydrate binding"/>
    <property type="evidence" value="ECO:0007669"/>
    <property type="project" value="InterPro"/>
</dbReference>
<evidence type="ECO:0000256" key="1">
    <source>
        <dbReference type="SAM" id="SignalP"/>
    </source>
</evidence>
<dbReference type="OrthoDB" id="9772097at2"/>
<reference evidence="2 3" key="1">
    <citation type="submission" date="2016-10" db="EMBL/GenBank/DDBJ databases">
        <authorList>
            <person name="de Groot N.N."/>
        </authorList>
    </citation>
    <scope>NUCLEOTIDE SEQUENCE [LARGE SCALE GENOMIC DNA]</scope>
    <source>
        <strain evidence="2 3">GAS232</strain>
    </source>
</reference>
<gene>
    <name evidence="2" type="ORF">SAMN05444167_0513</name>
</gene>
<keyword evidence="2" id="KW-0645">Protease</keyword>
<dbReference type="PROSITE" id="PS51257">
    <property type="entry name" value="PROKAR_LIPOPROTEIN"/>
    <property type="match status" value="1"/>
</dbReference>
<dbReference type="Proteomes" id="UP000182427">
    <property type="component" value="Chromosome I"/>
</dbReference>
<keyword evidence="2" id="KW-0378">Hydrolase</keyword>
<accession>A0A1G7G0X6</accession>
<dbReference type="InterPro" id="IPR013784">
    <property type="entry name" value="Carb-bd-like_fold"/>
</dbReference>
<dbReference type="RefSeq" id="WP_083343764.1">
    <property type="nucleotide sequence ID" value="NZ_LT629690.1"/>
</dbReference>
<evidence type="ECO:0000313" key="3">
    <source>
        <dbReference type="Proteomes" id="UP000182427"/>
    </source>
</evidence>
<name>A0A1G7G0X6_9BACT</name>
<dbReference type="Gene3D" id="2.60.40.420">
    <property type="entry name" value="Cupredoxins - blue copper proteins"/>
    <property type="match status" value="1"/>
</dbReference>
<dbReference type="InterPro" id="IPR008972">
    <property type="entry name" value="Cupredoxin"/>
</dbReference>
<protein>
    <submittedName>
        <fullName evidence="2">Carboxypeptidase regulatory-like domain-containing protein</fullName>
    </submittedName>
</protein>
<evidence type="ECO:0000313" key="2">
    <source>
        <dbReference type="EMBL" id="SDE81749.1"/>
    </source>
</evidence>
<feature type="signal peptide" evidence="1">
    <location>
        <begin position="1"/>
        <end position="21"/>
    </location>
</feature>
<feature type="chain" id="PRO_5009241093" evidence="1">
    <location>
        <begin position="22"/>
        <end position="258"/>
    </location>
</feature>
<dbReference type="SUPFAM" id="SSF49452">
    <property type="entry name" value="Starch-binding domain-like"/>
    <property type="match status" value="1"/>
</dbReference>
<keyword evidence="2" id="KW-0121">Carboxypeptidase</keyword>
<keyword evidence="3" id="KW-1185">Reference proteome</keyword>
<dbReference type="Pfam" id="PF13620">
    <property type="entry name" value="CarboxypepD_reg"/>
    <property type="match status" value="1"/>
</dbReference>
<proteinExistence type="predicted"/>
<keyword evidence="1" id="KW-0732">Signal</keyword>
<dbReference type="SUPFAM" id="SSF49503">
    <property type="entry name" value="Cupredoxins"/>
    <property type="match status" value="1"/>
</dbReference>
<dbReference type="EMBL" id="LT629690">
    <property type="protein sequence ID" value="SDE81749.1"/>
    <property type="molecule type" value="Genomic_DNA"/>
</dbReference>
<dbReference type="Gene3D" id="2.60.40.1120">
    <property type="entry name" value="Carboxypeptidase-like, regulatory domain"/>
    <property type="match status" value="1"/>
</dbReference>
<dbReference type="AlphaFoldDB" id="A0A1G7G0X6"/>
<dbReference type="GO" id="GO:0004180">
    <property type="term" value="F:carboxypeptidase activity"/>
    <property type="evidence" value="ECO:0007669"/>
    <property type="project" value="UniProtKB-KW"/>
</dbReference>